<dbReference type="Proteomes" id="UP000002007">
    <property type="component" value="Chromosome"/>
</dbReference>
<proteinExistence type="predicted"/>
<dbReference type="EMBL" id="CP000910">
    <property type="protein sequence ID" value="ABY24592.1"/>
    <property type="molecule type" value="Genomic_DNA"/>
</dbReference>
<dbReference type="InterPro" id="IPR006016">
    <property type="entry name" value="UspA"/>
</dbReference>
<evidence type="ECO:0000259" key="2">
    <source>
        <dbReference type="Pfam" id="PF00582"/>
    </source>
</evidence>
<evidence type="ECO:0000313" key="3">
    <source>
        <dbReference type="EMBL" id="ABY24592.1"/>
    </source>
</evidence>
<dbReference type="KEGG" id="rsa:RSal33209_2868"/>
<dbReference type="HOGENOM" id="CLU_1794904_0_0_11"/>
<feature type="domain" description="UspA" evidence="2">
    <location>
        <begin position="18"/>
        <end position="116"/>
    </location>
</feature>
<accession>A9WTS1</accession>
<keyword evidence="4" id="KW-1185">Reference proteome</keyword>
<protein>
    <recommendedName>
        <fullName evidence="2">UspA domain-containing protein</fullName>
    </recommendedName>
</protein>
<evidence type="ECO:0000313" key="4">
    <source>
        <dbReference type="Proteomes" id="UP000002007"/>
    </source>
</evidence>
<gene>
    <name evidence="3" type="ordered locus">RSal33209_2868</name>
</gene>
<name>A9WTS1_RENSM</name>
<dbReference type="AlphaFoldDB" id="A9WTS1"/>
<sequence length="144" mass="15139">MNLSEGTALKRDTLPTIILVHVKGDDGAAAIAEAISQARWRQAKIVASGDASATPVYASPEARSEVAEALESAGIEYELVLARDNTAEQVLELAEGYSAELIVLSTRKRSPVMKLFNGLNGATNHPGSGLPSADSSRPLVRKVA</sequence>
<dbReference type="STRING" id="288705.RSal33209_2868"/>
<dbReference type="Pfam" id="PF00582">
    <property type="entry name" value="Usp"/>
    <property type="match status" value="1"/>
</dbReference>
<reference evidence="4" key="1">
    <citation type="journal article" date="2008" name="J. Bacteriol.">
        <title>Genome sequence of the fish pathogen Renibacterium salmoninarum suggests reductive evolution away from an environmental Arthrobacter ancestor.</title>
        <authorList>
            <person name="Wiens G.D."/>
            <person name="Rockey D.D."/>
            <person name="Wu Z."/>
            <person name="Chang J."/>
            <person name="Levy R."/>
            <person name="Crane S."/>
            <person name="Chen D.S."/>
            <person name="Capri G.R."/>
            <person name="Burnett J.R."/>
            <person name="Sudheesh P.S."/>
            <person name="Schipma M.J."/>
            <person name="Burd H."/>
            <person name="Bhattacharyya A."/>
            <person name="Rhodes L.D."/>
            <person name="Kaul R."/>
            <person name="Strom M.S."/>
        </authorList>
    </citation>
    <scope>NUCLEOTIDE SEQUENCE [LARGE SCALE GENOMIC DNA]</scope>
    <source>
        <strain evidence="4">ATCC 33209 / DSM 20767 / JCM 11484 / NBRC 15589 / NCIMB 2235</strain>
    </source>
</reference>
<feature type="region of interest" description="Disordered" evidence="1">
    <location>
        <begin position="123"/>
        <end position="144"/>
    </location>
</feature>
<evidence type="ECO:0000256" key="1">
    <source>
        <dbReference type="SAM" id="MobiDB-lite"/>
    </source>
</evidence>
<dbReference type="InterPro" id="IPR014729">
    <property type="entry name" value="Rossmann-like_a/b/a_fold"/>
</dbReference>
<dbReference type="CDD" id="cd00293">
    <property type="entry name" value="USP-like"/>
    <property type="match status" value="1"/>
</dbReference>
<organism evidence="3 4">
    <name type="scientific">Renibacterium salmoninarum (strain ATCC 33209 / DSM 20767 / JCM 11484 / NBRC 15589 / NCIMB 2235)</name>
    <dbReference type="NCBI Taxonomy" id="288705"/>
    <lineage>
        <taxon>Bacteria</taxon>
        <taxon>Bacillati</taxon>
        <taxon>Actinomycetota</taxon>
        <taxon>Actinomycetes</taxon>
        <taxon>Micrococcales</taxon>
        <taxon>Micrococcaceae</taxon>
        <taxon>Renibacterium</taxon>
    </lineage>
</organism>
<dbReference type="Gene3D" id="3.40.50.620">
    <property type="entry name" value="HUPs"/>
    <property type="match status" value="1"/>
</dbReference>
<dbReference type="SUPFAM" id="SSF52402">
    <property type="entry name" value="Adenine nucleotide alpha hydrolases-like"/>
    <property type="match status" value="1"/>
</dbReference>